<protein>
    <submittedName>
        <fullName evidence="4">EAL domain-containing protein</fullName>
    </submittedName>
</protein>
<dbReference type="OrthoDB" id="9793210at2"/>
<sequence>MRTAAVRAAAGAAGRSLSPASRAAIAAALPPCPEAAGAILAGQEATWLEAFSIAVCITDAEGRLTAYNAAARDLWGWSPPLGEQRWNGAWRLVAPDGNPLPHDQCPMAVCLRENRPVRGLWAYAERPDGSRVPYAPFPTPLRDAQGRLVGAVNLMLDISGLHAVEAARAATEARFQAAQEASPDGFIVLLPIRGREGTVEDFRIDYANPAAARIFGCDRQRMLGAALRDLIRDWPDVEELLRGYARVLATGEALAREAAHEVGGRRIWVRSQTSRLGEGIAIAFEDATERHETEARIRHLALHDPLTGLANRLAFQERLAAAAAAGQGVAVVSLDLDGFRVVNDALGHGVGDALLQEAALRLRTCLGSGDLAARLGGDEFALLLAGPGLRRRAEATARRVREALTCPFTLGAYRASVGVTIGIAMAEAGEAGTAPEALLRHANLALFHARAEARGGIRVFAPRMAAERETRLLLHAALREALAEGTVSIAYQPIHDLRQNRPTGYEALLRWTHPQRGTVAPAEFIPIAEETGLILPLGAWVLRRACADAASWPASVKVSVNLSPVQFVGGEVARVVREALEAAGLPPQRLELEVTESTLLQQNEAVLASLRELRAMGVRLALDDFGTGYASLGYLRAFPFDKIKIDQSFVRDAVERPDCLAIVRSVAGLAAELGMTATAEGVEGPEHLAMVRGAGCAEAQGYHLGRPLPLAEIAALAAR</sequence>
<dbReference type="PANTHER" id="PTHR44757">
    <property type="entry name" value="DIGUANYLATE CYCLASE DGCP"/>
    <property type="match status" value="1"/>
</dbReference>
<feature type="domain" description="GGDEF" evidence="3">
    <location>
        <begin position="327"/>
        <end position="462"/>
    </location>
</feature>
<dbReference type="EMBL" id="SKBM01000026">
    <property type="protein sequence ID" value="TCZ55545.1"/>
    <property type="molecule type" value="Genomic_DNA"/>
</dbReference>
<dbReference type="Pfam" id="PF08448">
    <property type="entry name" value="PAS_4"/>
    <property type="match status" value="2"/>
</dbReference>
<dbReference type="InterPro" id="IPR052155">
    <property type="entry name" value="Biofilm_reg_signaling"/>
</dbReference>
<dbReference type="NCBIfam" id="TIGR00254">
    <property type="entry name" value="GGDEF"/>
    <property type="match status" value="1"/>
</dbReference>
<dbReference type="RefSeq" id="WP_132294273.1">
    <property type="nucleotide sequence ID" value="NZ_SKBM01000026.1"/>
</dbReference>
<feature type="chain" id="PRO_5020887107" evidence="1">
    <location>
        <begin position="24"/>
        <end position="719"/>
    </location>
</feature>
<dbReference type="InterPro" id="IPR000014">
    <property type="entry name" value="PAS"/>
</dbReference>
<dbReference type="CDD" id="cd01949">
    <property type="entry name" value="GGDEF"/>
    <property type="match status" value="1"/>
</dbReference>
<accession>A0A4R4D7D2</accession>
<dbReference type="NCBIfam" id="TIGR00229">
    <property type="entry name" value="sensory_box"/>
    <property type="match status" value="1"/>
</dbReference>
<dbReference type="SUPFAM" id="SSF55785">
    <property type="entry name" value="PYP-like sensor domain (PAS domain)"/>
    <property type="match status" value="2"/>
</dbReference>
<dbReference type="AlphaFoldDB" id="A0A4R4D7D2"/>
<comment type="caution">
    <text evidence="4">The sequence shown here is derived from an EMBL/GenBank/DDBJ whole genome shotgun (WGS) entry which is preliminary data.</text>
</comment>
<dbReference type="InterPro" id="IPR001633">
    <property type="entry name" value="EAL_dom"/>
</dbReference>
<dbReference type="SMART" id="SM00091">
    <property type="entry name" value="PAS"/>
    <property type="match status" value="2"/>
</dbReference>
<dbReference type="Proteomes" id="UP000295023">
    <property type="component" value="Unassembled WGS sequence"/>
</dbReference>
<dbReference type="InterPro" id="IPR043128">
    <property type="entry name" value="Rev_trsase/Diguanyl_cyclase"/>
</dbReference>
<dbReference type="InterPro" id="IPR035919">
    <property type="entry name" value="EAL_sf"/>
</dbReference>
<dbReference type="InterPro" id="IPR000160">
    <property type="entry name" value="GGDEF_dom"/>
</dbReference>
<evidence type="ECO:0000313" key="5">
    <source>
        <dbReference type="Proteomes" id="UP000295023"/>
    </source>
</evidence>
<feature type="signal peptide" evidence="1">
    <location>
        <begin position="1"/>
        <end position="23"/>
    </location>
</feature>
<dbReference type="InterPro" id="IPR029787">
    <property type="entry name" value="Nucleotide_cyclase"/>
</dbReference>
<dbReference type="Gene3D" id="3.20.20.450">
    <property type="entry name" value="EAL domain"/>
    <property type="match status" value="1"/>
</dbReference>
<evidence type="ECO:0000256" key="1">
    <source>
        <dbReference type="SAM" id="SignalP"/>
    </source>
</evidence>
<evidence type="ECO:0000259" key="3">
    <source>
        <dbReference type="PROSITE" id="PS50887"/>
    </source>
</evidence>
<keyword evidence="5" id="KW-1185">Reference proteome</keyword>
<name>A0A4R4D7D2_9PROT</name>
<evidence type="ECO:0000259" key="2">
    <source>
        <dbReference type="PROSITE" id="PS50883"/>
    </source>
</evidence>
<dbReference type="CDD" id="cd01948">
    <property type="entry name" value="EAL"/>
    <property type="match status" value="1"/>
</dbReference>
<dbReference type="CDD" id="cd00130">
    <property type="entry name" value="PAS"/>
    <property type="match status" value="2"/>
</dbReference>
<dbReference type="SMART" id="SM00052">
    <property type="entry name" value="EAL"/>
    <property type="match status" value="1"/>
</dbReference>
<dbReference type="SUPFAM" id="SSF55073">
    <property type="entry name" value="Nucleotide cyclase"/>
    <property type="match status" value="1"/>
</dbReference>
<dbReference type="Pfam" id="PF00563">
    <property type="entry name" value="EAL"/>
    <property type="match status" value="1"/>
</dbReference>
<evidence type="ECO:0000313" key="4">
    <source>
        <dbReference type="EMBL" id="TCZ55545.1"/>
    </source>
</evidence>
<dbReference type="SUPFAM" id="SSF141868">
    <property type="entry name" value="EAL domain-like"/>
    <property type="match status" value="1"/>
</dbReference>
<dbReference type="PANTHER" id="PTHR44757:SF2">
    <property type="entry name" value="BIOFILM ARCHITECTURE MAINTENANCE PROTEIN MBAA"/>
    <property type="match status" value="1"/>
</dbReference>
<dbReference type="Pfam" id="PF00990">
    <property type="entry name" value="GGDEF"/>
    <property type="match status" value="1"/>
</dbReference>
<gene>
    <name evidence="4" type="ORF">EXY23_21060</name>
</gene>
<reference evidence="4 5" key="1">
    <citation type="submission" date="2019-03" db="EMBL/GenBank/DDBJ databases">
        <title>Paracraurococcus aquatilis NE82 genome sequence.</title>
        <authorList>
            <person name="Zhao Y."/>
            <person name="Du Z."/>
        </authorList>
    </citation>
    <scope>NUCLEOTIDE SEQUENCE [LARGE SCALE GENOMIC DNA]</scope>
    <source>
        <strain evidence="4 5">NE82</strain>
    </source>
</reference>
<dbReference type="PROSITE" id="PS50883">
    <property type="entry name" value="EAL"/>
    <property type="match status" value="1"/>
</dbReference>
<dbReference type="SMART" id="SM00267">
    <property type="entry name" value="GGDEF"/>
    <property type="match status" value="1"/>
</dbReference>
<dbReference type="InterPro" id="IPR013656">
    <property type="entry name" value="PAS_4"/>
</dbReference>
<dbReference type="Gene3D" id="3.30.450.20">
    <property type="entry name" value="PAS domain"/>
    <property type="match status" value="2"/>
</dbReference>
<organism evidence="4 5">
    <name type="scientific">Roseicella aquatilis</name>
    <dbReference type="NCBI Taxonomy" id="2527868"/>
    <lineage>
        <taxon>Bacteria</taxon>
        <taxon>Pseudomonadati</taxon>
        <taxon>Pseudomonadota</taxon>
        <taxon>Alphaproteobacteria</taxon>
        <taxon>Acetobacterales</taxon>
        <taxon>Roseomonadaceae</taxon>
        <taxon>Roseicella</taxon>
    </lineage>
</organism>
<proteinExistence type="predicted"/>
<dbReference type="InterPro" id="IPR035965">
    <property type="entry name" value="PAS-like_dom_sf"/>
</dbReference>
<feature type="domain" description="EAL" evidence="2">
    <location>
        <begin position="471"/>
        <end position="719"/>
    </location>
</feature>
<keyword evidence="1" id="KW-0732">Signal</keyword>
<dbReference type="PROSITE" id="PS50887">
    <property type="entry name" value="GGDEF"/>
    <property type="match status" value="1"/>
</dbReference>
<dbReference type="Gene3D" id="3.30.70.270">
    <property type="match status" value="1"/>
</dbReference>